<feature type="transmembrane region" description="Helical" evidence="1">
    <location>
        <begin position="6"/>
        <end position="24"/>
    </location>
</feature>
<accession>A0A7H0GQ12</accession>
<evidence type="ECO:0008006" key="4">
    <source>
        <dbReference type="Google" id="ProtNLM"/>
    </source>
</evidence>
<reference evidence="2 3" key="1">
    <citation type="submission" date="2020-08" db="EMBL/GenBank/DDBJ databases">
        <title>Genome sequence of Diaphorobacter aerolatus KACC 16536T.</title>
        <authorList>
            <person name="Hyun D.-W."/>
            <person name="Bae J.-W."/>
        </authorList>
    </citation>
    <scope>NUCLEOTIDE SEQUENCE [LARGE SCALE GENOMIC DNA]</scope>
    <source>
        <strain evidence="2 3">KACC 16536</strain>
    </source>
</reference>
<keyword evidence="1" id="KW-1133">Transmembrane helix</keyword>
<keyword evidence="3" id="KW-1185">Reference proteome</keyword>
<proteinExistence type="predicted"/>
<protein>
    <recommendedName>
        <fullName evidence="4">Amino acid transporter</fullName>
    </recommendedName>
</protein>
<gene>
    <name evidence="2" type="ORF">H9K75_03170</name>
</gene>
<evidence type="ECO:0000313" key="2">
    <source>
        <dbReference type="EMBL" id="QNP50378.1"/>
    </source>
</evidence>
<dbReference type="KEGG" id="daer:H9K75_03170"/>
<keyword evidence="1" id="KW-0472">Membrane</keyword>
<organism evidence="2 3">
    <name type="scientific">Diaphorobacter aerolatus</name>
    <dbReference type="NCBI Taxonomy" id="1288495"/>
    <lineage>
        <taxon>Bacteria</taxon>
        <taxon>Pseudomonadati</taxon>
        <taxon>Pseudomonadota</taxon>
        <taxon>Betaproteobacteria</taxon>
        <taxon>Burkholderiales</taxon>
        <taxon>Comamonadaceae</taxon>
        <taxon>Diaphorobacter</taxon>
    </lineage>
</organism>
<evidence type="ECO:0000256" key="1">
    <source>
        <dbReference type="SAM" id="Phobius"/>
    </source>
</evidence>
<feature type="transmembrane region" description="Helical" evidence="1">
    <location>
        <begin position="53"/>
        <end position="71"/>
    </location>
</feature>
<dbReference type="AlphaFoldDB" id="A0A7H0GQ12"/>
<evidence type="ECO:0000313" key="3">
    <source>
        <dbReference type="Proteomes" id="UP000516028"/>
    </source>
</evidence>
<feature type="transmembrane region" description="Helical" evidence="1">
    <location>
        <begin position="31"/>
        <end position="47"/>
    </location>
</feature>
<dbReference type="EMBL" id="CP060783">
    <property type="protein sequence ID" value="QNP50378.1"/>
    <property type="molecule type" value="Genomic_DNA"/>
</dbReference>
<dbReference type="Proteomes" id="UP000516028">
    <property type="component" value="Chromosome"/>
</dbReference>
<keyword evidence="1" id="KW-0812">Transmembrane</keyword>
<sequence length="80" mass="9100">MQWLDLLQWPAFAASLWAAWLVAAKREHARNIGFWIFLASNVLWIAWGVHTRAYALVALQVGLAILNVRGLKNTEEQQQG</sequence>
<name>A0A7H0GQ12_9BURK</name>